<dbReference type="Gene3D" id="1.10.287.950">
    <property type="entry name" value="Methyl-accepting chemotaxis protein"/>
    <property type="match status" value="1"/>
</dbReference>
<dbReference type="Proteomes" id="UP000070186">
    <property type="component" value="Unassembled WGS sequence"/>
</dbReference>
<keyword evidence="9" id="KW-1185">Reference proteome</keyword>
<dbReference type="STRING" id="281362.AT959_13730"/>
<evidence type="ECO:0000256" key="5">
    <source>
        <dbReference type="SAM" id="Phobius"/>
    </source>
</evidence>
<feature type="domain" description="HAMP" evidence="7">
    <location>
        <begin position="337"/>
        <end position="389"/>
    </location>
</feature>
<dbReference type="AlphaFoldDB" id="A0A133XHP0"/>
<dbReference type="InterPro" id="IPR003660">
    <property type="entry name" value="HAMP_dom"/>
</dbReference>
<evidence type="ECO:0000256" key="4">
    <source>
        <dbReference type="PROSITE-ProRule" id="PRU00284"/>
    </source>
</evidence>
<dbReference type="Pfam" id="PF00672">
    <property type="entry name" value="HAMP"/>
    <property type="match status" value="1"/>
</dbReference>
<gene>
    <name evidence="8" type="ORF">AT959_13730</name>
</gene>
<sequence>MSERQTSVAFKLILMLATGISLLLAIATFGLSSFLGHKLEARALETLQGTNRQIVDMIDAYNRALKEEIRRLNRVFASSYPESFSRDAQEVLHHGSSVISQDSHALADRFSTLTGAYATVLTRKGDDFERTATSIQDEQGKRASGIPLGREHPAVAPLLRGETYTGKARMFGRDVMTHYQPIRDRDGTVIGAFFTGIDFSAGLKELRKKVLAVKIGETGYPYAFDAGRDKGLLTLHPKIEGSSLLDVRGARGEAFAQTMLDNKNGVIRYWWQNPGENEAREKIVVFNHYPEWNWVLASGSYLDEFNAESRQASLLLAAATVLLISLIVVSIWWTCRRWIARPLQQAIAIADRVADGDFTARIDTRQSDEIGHLMRAFARMQEQLSRLLGDVRGAADQVAANTCQLQAASTGVADSSQEQSDAITCMAASVEEMSSSITLIAENAGHAEEIARDSVRQAEESSAIIDNAVGAMTQIADTVRQTASTVETLGEHSESISSIAGTIKDIADQTNLLALNAAIEAARAGEAGRGFAVVADEVRKLAERTAQSTQQIGQLISAIQNATRDAVDKMDRGVAEVGSGVELAGTANASIRRIYLGAAEVSRAIAGITDAIREQSTASHSVASGIEQIAGKIEKNSSEAKTTAGAAEELQTLAQQLRQGVERFRT</sequence>
<dbReference type="PROSITE" id="PS50111">
    <property type="entry name" value="CHEMOTAXIS_TRANSDUC_2"/>
    <property type="match status" value="1"/>
</dbReference>
<comment type="subcellular location">
    <subcellularLocation>
        <location evidence="1">Membrane</location>
    </subcellularLocation>
</comment>
<evidence type="ECO:0000256" key="3">
    <source>
        <dbReference type="ARBA" id="ARBA00029447"/>
    </source>
</evidence>
<dbReference type="InterPro" id="IPR004089">
    <property type="entry name" value="MCPsignal_dom"/>
</dbReference>
<evidence type="ECO:0000313" key="8">
    <source>
        <dbReference type="EMBL" id="KXB30396.1"/>
    </source>
</evidence>
<dbReference type="Pfam" id="PF00015">
    <property type="entry name" value="MCPsignal"/>
    <property type="match status" value="1"/>
</dbReference>
<dbReference type="EMBL" id="LODL01000021">
    <property type="protein sequence ID" value="KXB30396.1"/>
    <property type="molecule type" value="Genomic_DNA"/>
</dbReference>
<dbReference type="CDD" id="cd11386">
    <property type="entry name" value="MCP_signal"/>
    <property type="match status" value="1"/>
</dbReference>
<comment type="caution">
    <text evidence="8">The sequence shown here is derived from an EMBL/GenBank/DDBJ whole genome shotgun (WGS) entry which is preliminary data.</text>
</comment>
<keyword evidence="2 4" id="KW-0807">Transducer</keyword>
<dbReference type="RefSeq" id="WP_066883980.1">
    <property type="nucleotide sequence ID" value="NZ_LODL01000021.1"/>
</dbReference>
<dbReference type="PROSITE" id="PS50885">
    <property type="entry name" value="HAMP"/>
    <property type="match status" value="1"/>
</dbReference>
<dbReference type="SUPFAM" id="SSF58104">
    <property type="entry name" value="Methyl-accepting chemotaxis protein (MCP) signaling domain"/>
    <property type="match status" value="1"/>
</dbReference>
<dbReference type="CDD" id="cd12912">
    <property type="entry name" value="PDC2_MCP_like"/>
    <property type="match status" value="1"/>
</dbReference>
<dbReference type="SMART" id="SM00283">
    <property type="entry name" value="MA"/>
    <property type="match status" value="1"/>
</dbReference>
<dbReference type="FunFam" id="1.10.287.950:FF:000001">
    <property type="entry name" value="Methyl-accepting chemotaxis sensory transducer"/>
    <property type="match status" value="1"/>
</dbReference>
<accession>A0A133XHP0</accession>
<feature type="transmembrane region" description="Helical" evidence="5">
    <location>
        <begin position="314"/>
        <end position="333"/>
    </location>
</feature>
<proteinExistence type="inferred from homology"/>
<evidence type="ECO:0000256" key="1">
    <source>
        <dbReference type="ARBA" id="ARBA00004370"/>
    </source>
</evidence>
<evidence type="ECO:0000256" key="2">
    <source>
        <dbReference type="ARBA" id="ARBA00023224"/>
    </source>
</evidence>
<dbReference type="PANTHER" id="PTHR32089">
    <property type="entry name" value="METHYL-ACCEPTING CHEMOTAXIS PROTEIN MCPB"/>
    <property type="match status" value="1"/>
</dbReference>
<comment type="similarity">
    <text evidence="3">Belongs to the methyl-accepting chemotaxis (MCP) protein family.</text>
</comment>
<dbReference type="GO" id="GO:0007165">
    <property type="term" value="P:signal transduction"/>
    <property type="evidence" value="ECO:0007669"/>
    <property type="project" value="UniProtKB-KW"/>
</dbReference>
<evidence type="ECO:0008006" key="10">
    <source>
        <dbReference type="Google" id="ProtNLM"/>
    </source>
</evidence>
<dbReference type="SMART" id="SM00304">
    <property type="entry name" value="HAMP"/>
    <property type="match status" value="1"/>
</dbReference>
<evidence type="ECO:0000259" key="6">
    <source>
        <dbReference type="PROSITE" id="PS50111"/>
    </source>
</evidence>
<feature type="transmembrane region" description="Helical" evidence="5">
    <location>
        <begin position="12"/>
        <end position="35"/>
    </location>
</feature>
<dbReference type="InterPro" id="IPR029151">
    <property type="entry name" value="Sensor-like_sf"/>
</dbReference>
<dbReference type="InterPro" id="IPR033462">
    <property type="entry name" value="Cache_3-Cache_2"/>
</dbReference>
<dbReference type="SUPFAM" id="SSF103190">
    <property type="entry name" value="Sensory domain-like"/>
    <property type="match status" value="1"/>
</dbReference>
<organism evidence="8 9">
    <name type="scientific">Dechloromonas denitrificans</name>
    <dbReference type="NCBI Taxonomy" id="281362"/>
    <lineage>
        <taxon>Bacteria</taxon>
        <taxon>Pseudomonadati</taxon>
        <taxon>Pseudomonadota</taxon>
        <taxon>Betaproteobacteria</taxon>
        <taxon>Rhodocyclales</taxon>
        <taxon>Azonexaceae</taxon>
        <taxon>Dechloromonas</taxon>
    </lineage>
</organism>
<dbReference type="Gene3D" id="3.30.450.20">
    <property type="entry name" value="PAS domain"/>
    <property type="match status" value="1"/>
</dbReference>
<evidence type="ECO:0000313" key="9">
    <source>
        <dbReference type="Proteomes" id="UP000070186"/>
    </source>
</evidence>
<keyword evidence="5" id="KW-1133">Transmembrane helix</keyword>
<feature type="domain" description="Methyl-accepting transducer" evidence="6">
    <location>
        <begin position="394"/>
        <end position="630"/>
    </location>
</feature>
<keyword evidence="5" id="KW-0472">Membrane</keyword>
<protein>
    <recommendedName>
        <fullName evidence="10">Chemotaxis protein</fullName>
    </recommendedName>
</protein>
<dbReference type="GO" id="GO:0016020">
    <property type="term" value="C:membrane"/>
    <property type="evidence" value="ECO:0007669"/>
    <property type="project" value="UniProtKB-SubCell"/>
</dbReference>
<dbReference type="CDD" id="cd06225">
    <property type="entry name" value="HAMP"/>
    <property type="match status" value="1"/>
</dbReference>
<reference evidence="8 9" key="1">
    <citation type="submission" date="2015-12" db="EMBL/GenBank/DDBJ databases">
        <title>Nitrous oxide reduction kinetics distinguish bacteria harboring typical versus atypical NosZ.</title>
        <authorList>
            <person name="Yoon S."/>
            <person name="Nissen S."/>
            <person name="Park D."/>
            <person name="Sanford R.A."/>
            <person name="Loeffler F.E."/>
        </authorList>
    </citation>
    <scope>NUCLEOTIDE SEQUENCE [LARGE SCALE GENOMIC DNA]</scope>
    <source>
        <strain evidence="8 9">ATCC BAA-841</strain>
    </source>
</reference>
<dbReference type="GO" id="GO:0006935">
    <property type="term" value="P:chemotaxis"/>
    <property type="evidence" value="ECO:0007669"/>
    <property type="project" value="UniProtKB-ARBA"/>
</dbReference>
<dbReference type="PANTHER" id="PTHR32089:SF112">
    <property type="entry name" value="LYSOZYME-LIKE PROTEIN-RELATED"/>
    <property type="match status" value="1"/>
</dbReference>
<name>A0A133XHP0_9RHOO</name>
<evidence type="ECO:0000259" key="7">
    <source>
        <dbReference type="PROSITE" id="PS50885"/>
    </source>
</evidence>
<keyword evidence="5" id="KW-0812">Transmembrane</keyword>
<dbReference type="Pfam" id="PF17201">
    <property type="entry name" value="Cache_3-Cache_2"/>
    <property type="match status" value="1"/>
</dbReference>